<dbReference type="Proteomes" id="UP000265000">
    <property type="component" value="Unplaced"/>
</dbReference>
<sequence>MQSTCNGTAGSASGGGGVAEVGEERRQGFGVQEWPDGSKYEGEFVDGFKHGKGRYSWRNGEYYEGFFYKDYKHGDGVYCWPTGHKFTGKFYLNRKEGYGNLNFPGGAIFQGLYQSDQRFGPGVVTYPDGRQDVGLWLGQRLLKICSSVEEVFSLHSFPEYAAFMQPVAEALDFQPQRLSSGLFSKTPSGFQVDMGGDLLSDESFVLPPDIERYSTDGDHLPLPPARRGELDRLFHGELWEPDARSRQGYEREPLSILPVQLRMQALIHKHRLQAANMGWDVAAVLSLNRAGFGPRGHLEVLSERLIQHSFRGEVQAVSQILQTGLVCPDVADSKGQTALIAATVNCHNEVIHLLLDMGADIDKLNGEAMSALAVCHVLYYPFPSLHTSLIEPLIKTPVLMSPPCESRPQVSQPDFPPGTPVPNTEPQSTDTNVMAQSKFSQLSAQASEEQPLHFSHEEKSEEIAADSDQLHKEEEEREETGEGEACEDTEKAEDTESESRNVNDEIKNDLTEREKTGVDEPSGAGCSVQGEVGSVQWKGNPAKQDGNKELTQEQTFDSACSVHSYGIAVTEEMLQHSAEALSRTGWPQQRDSQETVRKMAAMKIELHTRLNTLNLLLERGADPNVARVPMPVLFLAIMARDTELVRTLLLCGAHTDIPLPPEKKGFYPLHVAAALPGPEGPQITELLLHTVADPDARACDQDEIHEPDLIFMKDKERLDTRKDLGLNEGGQTALHVACQRENDYSV</sequence>
<dbReference type="STRING" id="8078.ENSFHEP00000002406"/>
<dbReference type="InterPro" id="IPR053064">
    <property type="entry name" value="Ankyrin-MYND_domain-protein"/>
</dbReference>
<feature type="compositionally biased region" description="Basic and acidic residues" evidence="3">
    <location>
        <begin position="450"/>
        <end position="474"/>
    </location>
</feature>
<evidence type="ECO:0000313" key="4">
    <source>
        <dbReference type="Ensembl" id="ENSFHEP00000002406.1"/>
    </source>
</evidence>
<protein>
    <submittedName>
        <fullName evidence="4">Ankyrin repeat and MYND domain containing 1</fullName>
    </submittedName>
</protein>
<dbReference type="AlphaFoldDB" id="A0A3Q2NT66"/>
<feature type="repeat" description="ANK" evidence="2">
    <location>
        <begin position="334"/>
        <end position="366"/>
    </location>
</feature>
<keyword evidence="2" id="KW-0040">ANK repeat</keyword>
<dbReference type="Gene3D" id="1.25.40.20">
    <property type="entry name" value="Ankyrin repeat-containing domain"/>
    <property type="match status" value="2"/>
</dbReference>
<organism evidence="4 5">
    <name type="scientific">Fundulus heteroclitus</name>
    <name type="common">Killifish</name>
    <name type="synonym">Mummichog</name>
    <dbReference type="NCBI Taxonomy" id="8078"/>
    <lineage>
        <taxon>Eukaryota</taxon>
        <taxon>Metazoa</taxon>
        <taxon>Chordata</taxon>
        <taxon>Craniata</taxon>
        <taxon>Vertebrata</taxon>
        <taxon>Euteleostomi</taxon>
        <taxon>Actinopterygii</taxon>
        <taxon>Neopterygii</taxon>
        <taxon>Teleostei</taxon>
        <taxon>Neoteleostei</taxon>
        <taxon>Acanthomorphata</taxon>
        <taxon>Ovalentaria</taxon>
        <taxon>Atherinomorphae</taxon>
        <taxon>Cyprinodontiformes</taxon>
        <taxon>Fundulidae</taxon>
        <taxon>Fundulus</taxon>
    </lineage>
</organism>
<dbReference type="PANTHER" id="PTHR15897:SF2">
    <property type="entry name" value="ANKYRIN REPEAT AND MYND DOMAIN-CONTAINING PROTEIN 1"/>
    <property type="match status" value="1"/>
</dbReference>
<dbReference type="InterPro" id="IPR036770">
    <property type="entry name" value="Ankyrin_rpt-contain_sf"/>
</dbReference>
<dbReference type="SUPFAM" id="SSF82185">
    <property type="entry name" value="Histone H3 K4-specific methyltransferase SET7/9 N-terminal domain"/>
    <property type="match status" value="1"/>
</dbReference>
<dbReference type="SMART" id="SM00698">
    <property type="entry name" value="MORN"/>
    <property type="match status" value="3"/>
</dbReference>
<dbReference type="Pfam" id="PF00023">
    <property type="entry name" value="Ank"/>
    <property type="match status" value="1"/>
</dbReference>
<evidence type="ECO:0000256" key="1">
    <source>
        <dbReference type="ARBA" id="ARBA00022737"/>
    </source>
</evidence>
<keyword evidence="5" id="KW-1185">Reference proteome</keyword>
<dbReference type="Gene3D" id="2.20.110.10">
    <property type="entry name" value="Histone H3 K4-specific methyltransferase SET7/9 N-terminal domain"/>
    <property type="match status" value="1"/>
</dbReference>
<name>A0A3Q2NT66_FUNHE</name>
<feature type="region of interest" description="Disordered" evidence="3">
    <location>
        <begin position="403"/>
        <end position="548"/>
    </location>
</feature>
<dbReference type="PROSITE" id="PS50297">
    <property type="entry name" value="ANK_REP_REGION"/>
    <property type="match status" value="1"/>
</dbReference>
<keyword evidence="1" id="KW-0677">Repeat</keyword>
<dbReference type="PROSITE" id="PS50088">
    <property type="entry name" value="ANK_REPEAT"/>
    <property type="match status" value="1"/>
</dbReference>
<accession>A0A3Q2NT66</accession>
<dbReference type="Ensembl" id="ENSFHET00000012277.1">
    <property type="protein sequence ID" value="ENSFHEP00000002406.1"/>
    <property type="gene ID" value="ENSFHEG00000003197.1"/>
</dbReference>
<dbReference type="InterPro" id="IPR003409">
    <property type="entry name" value="MORN"/>
</dbReference>
<dbReference type="SMART" id="SM00248">
    <property type="entry name" value="ANK"/>
    <property type="match status" value="4"/>
</dbReference>
<evidence type="ECO:0000256" key="2">
    <source>
        <dbReference type="PROSITE-ProRule" id="PRU00023"/>
    </source>
</evidence>
<reference evidence="4" key="1">
    <citation type="submission" date="2025-08" db="UniProtKB">
        <authorList>
            <consortium name="Ensembl"/>
        </authorList>
    </citation>
    <scope>IDENTIFICATION</scope>
</reference>
<dbReference type="Pfam" id="PF02493">
    <property type="entry name" value="MORN"/>
    <property type="match status" value="4"/>
</dbReference>
<evidence type="ECO:0000256" key="3">
    <source>
        <dbReference type="SAM" id="MobiDB-lite"/>
    </source>
</evidence>
<evidence type="ECO:0000313" key="5">
    <source>
        <dbReference type="Proteomes" id="UP000265000"/>
    </source>
</evidence>
<dbReference type="InterPro" id="IPR002110">
    <property type="entry name" value="Ankyrin_rpt"/>
</dbReference>
<dbReference type="GeneTree" id="ENSGT00460000041630"/>
<feature type="compositionally biased region" description="Acidic residues" evidence="3">
    <location>
        <begin position="475"/>
        <end position="487"/>
    </location>
</feature>
<feature type="compositionally biased region" description="Basic and acidic residues" evidence="3">
    <location>
        <begin position="488"/>
        <end position="518"/>
    </location>
</feature>
<dbReference type="SUPFAM" id="SSF48403">
    <property type="entry name" value="Ankyrin repeat"/>
    <property type="match status" value="2"/>
</dbReference>
<proteinExistence type="predicted"/>
<reference evidence="4" key="2">
    <citation type="submission" date="2025-09" db="UniProtKB">
        <authorList>
            <consortium name="Ensembl"/>
        </authorList>
    </citation>
    <scope>IDENTIFICATION</scope>
</reference>
<feature type="compositionally biased region" description="Polar residues" evidence="3">
    <location>
        <begin position="421"/>
        <end position="448"/>
    </location>
</feature>
<dbReference type="PANTHER" id="PTHR15897">
    <property type="entry name" value="ANKYRIN REPEAT AND MYND DOMAIN PROTEIN 1"/>
    <property type="match status" value="1"/>
</dbReference>